<reference evidence="1" key="1">
    <citation type="submission" date="2023-11" db="EMBL/GenBank/DDBJ databases">
        <authorList>
            <person name="Alioto T."/>
            <person name="Alioto T."/>
            <person name="Gomez Garrido J."/>
        </authorList>
    </citation>
    <scope>NUCLEOTIDE SEQUENCE</scope>
</reference>
<sequence length="190" mass="21112">MEAAADEQVAGDGSRLLSIEVELRNNTYGYALGLNTQDGYFDTRGLWILFLDSRPARASVDAVGSAALTGRFWDTESPDTRLYDPQSLGFLKLSQEIQDLITYTLSTRPGPLLVPSFWIDAISFHLSIRSVRSRANTLYLQNSHFEIMLSDKDIPMQSKEVQKGSDEAKAASRITVDALKLERRAGTAFC</sequence>
<dbReference type="Proteomes" id="UP001296104">
    <property type="component" value="Unassembled WGS sequence"/>
</dbReference>
<protein>
    <submittedName>
        <fullName evidence="1">Uncharacterized protein</fullName>
    </submittedName>
</protein>
<comment type="caution">
    <text evidence="1">The sequence shown here is derived from an EMBL/GenBank/DDBJ whole genome shotgun (WGS) entry which is preliminary data.</text>
</comment>
<dbReference type="AlphaFoldDB" id="A0AAI8YZV3"/>
<name>A0AAI8YZV3_9PEZI</name>
<accession>A0AAI8YZV3</accession>
<evidence type="ECO:0000313" key="2">
    <source>
        <dbReference type="Proteomes" id="UP001296104"/>
    </source>
</evidence>
<organism evidence="1 2">
    <name type="scientific">Lecanosticta acicola</name>
    <dbReference type="NCBI Taxonomy" id="111012"/>
    <lineage>
        <taxon>Eukaryota</taxon>
        <taxon>Fungi</taxon>
        <taxon>Dikarya</taxon>
        <taxon>Ascomycota</taxon>
        <taxon>Pezizomycotina</taxon>
        <taxon>Dothideomycetes</taxon>
        <taxon>Dothideomycetidae</taxon>
        <taxon>Mycosphaerellales</taxon>
        <taxon>Mycosphaerellaceae</taxon>
        <taxon>Lecanosticta</taxon>
    </lineage>
</organism>
<dbReference type="EMBL" id="CAVMBE010000031">
    <property type="protein sequence ID" value="CAK4026467.1"/>
    <property type="molecule type" value="Genomic_DNA"/>
</dbReference>
<gene>
    <name evidence="1" type="ORF">LECACI_7A005020</name>
</gene>
<keyword evidence="2" id="KW-1185">Reference proteome</keyword>
<evidence type="ECO:0000313" key="1">
    <source>
        <dbReference type="EMBL" id="CAK4026467.1"/>
    </source>
</evidence>
<proteinExistence type="predicted"/>